<evidence type="ECO:0000313" key="2">
    <source>
        <dbReference type="EMBL" id="CDJ37173.1"/>
    </source>
</evidence>
<proteinExistence type="predicted"/>
<keyword evidence="3" id="KW-1185">Reference proteome</keyword>
<organism evidence="2 3">
    <name type="scientific">Eimeria tenella</name>
    <name type="common">Coccidian parasite</name>
    <dbReference type="NCBI Taxonomy" id="5802"/>
    <lineage>
        <taxon>Eukaryota</taxon>
        <taxon>Sar</taxon>
        <taxon>Alveolata</taxon>
        <taxon>Apicomplexa</taxon>
        <taxon>Conoidasida</taxon>
        <taxon>Coccidia</taxon>
        <taxon>Eucoccidiorida</taxon>
        <taxon>Eimeriorina</taxon>
        <taxon>Eimeriidae</taxon>
        <taxon>Eimeria</taxon>
    </lineage>
</organism>
<dbReference type="AlphaFoldDB" id="U6KNZ2"/>
<protein>
    <submittedName>
        <fullName evidence="2">SAG family member</fullName>
    </submittedName>
</protein>
<name>U6KNZ2_EIMTE</name>
<feature type="chain" id="PRO_5004673139" evidence="1">
    <location>
        <begin position="26"/>
        <end position="276"/>
    </location>
</feature>
<evidence type="ECO:0000313" key="3">
    <source>
        <dbReference type="Proteomes" id="UP000030747"/>
    </source>
</evidence>
<accession>U6KNZ2</accession>
<evidence type="ECO:0000256" key="1">
    <source>
        <dbReference type="SAM" id="SignalP"/>
    </source>
</evidence>
<reference evidence="2" key="1">
    <citation type="submission" date="2013-10" db="EMBL/GenBank/DDBJ databases">
        <title>Genomic analysis of the causative agents of coccidiosis in chickens.</title>
        <authorList>
            <person name="Reid A.J."/>
            <person name="Blake D."/>
            <person name="Billington K."/>
            <person name="Browne H."/>
            <person name="Dunn M."/>
            <person name="Hung S."/>
            <person name="Kawahara F."/>
            <person name="Miranda-Saavedra D."/>
            <person name="Mourier T."/>
            <person name="Nagra H."/>
            <person name="Otto T.D."/>
            <person name="Rawlings N."/>
            <person name="Sanchez A."/>
            <person name="Sanders M."/>
            <person name="Subramaniam C."/>
            <person name="Tay Y."/>
            <person name="Dear P."/>
            <person name="Doerig C."/>
            <person name="Gruber A."/>
            <person name="Parkinson J."/>
            <person name="Shirley M."/>
            <person name="Wan K.L."/>
            <person name="Berriman M."/>
            <person name="Tomley F."/>
            <person name="Pain A."/>
        </authorList>
    </citation>
    <scope>NUCLEOTIDE SEQUENCE [LARGE SCALE GENOMIC DNA]</scope>
    <source>
        <strain evidence="2">Houghton</strain>
    </source>
</reference>
<sequence>MTYVGLFACYAGMLASVVIPNCSLALSLCSTTEVSQDSRLGSTLFVSVQQTPPTADDKTDECLTIINDMRTQTAKGLLEALTKAQDGEVTESLKSIKKEEVQGATAKTIAAKLGGTDAATCEFAASANAQTVWLQYPGLVIPFAYGTKLDCISLIQTTYRDGRDYLENRFRSAGPTLTHQQAKYNFTEAPFNNVAASNVAFLMSSKSKKVSCAATENCTGGHNILFCYFIDPLQTGDAPFITEVYNALWGVGKGAVSISVPSVSTALLSLALIILS</sequence>
<feature type="signal peptide" evidence="1">
    <location>
        <begin position="1"/>
        <end position="25"/>
    </location>
</feature>
<dbReference type="VEuPathDB" id="ToxoDB:ETH2_0631500"/>
<dbReference type="EMBL" id="HG673747">
    <property type="protein sequence ID" value="CDJ37173.1"/>
    <property type="molecule type" value="Genomic_DNA"/>
</dbReference>
<gene>
    <name evidence="2" type="ORF">ETH_00013160</name>
</gene>
<dbReference type="Proteomes" id="UP000030747">
    <property type="component" value="Unassembled WGS sequence"/>
</dbReference>
<reference evidence="2" key="2">
    <citation type="submission" date="2013-10" db="EMBL/GenBank/DDBJ databases">
        <authorList>
            <person name="Aslett M."/>
        </authorList>
    </citation>
    <scope>NUCLEOTIDE SEQUENCE [LARGE SCALE GENOMIC DNA]</scope>
    <source>
        <strain evidence="2">Houghton</strain>
    </source>
</reference>
<dbReference type="GeneID" id="25251798"/>
<keyword evidence="1" id="KW-0732">Signal</keyword>
<dbReference type="VEuPathDB" id="ToxoDB:ETH_00013160"/>
<dbReference type="RefSeq" id="XP_013228011.1">
    <property type="nucleotide sequence ID" value="XM_013372557.1"/>
</dbReference>